<dbReference type="InterPro" id="IPR043824">
    <property type="entry name" value="DUF5801"/>
</dbReference>
<dbReference type="InterPro" id="IPR011049">
    <property type="entry name" value="Serralysin-like_metalloprot_C"/>
</dbReference>
<keyword evidence="1" id="KW-0106">Calcium</keyword>
<evidence type="ECO:0000313" key="4">
    <source>
        <dbReference type="Proteomes" id="UP001442468"/>
    </source>
</evidence>
<feature type="domain" description="DUF5801" evidence="2">
    <location>
        <begin position="190"/>
        <end position="330"/>
    </location>
</feature>
<dbReference type="InterPro" id="IPR018511">
    <property type="entry name" value="Hemolysin-typ_Ca-bd_CS"/>
</dbReference>
<dbReference type="SUPFAM" id="SSF51120">
    <property type="entry name" value="beta-Roll"/>
    <property type="match status" value="1"/>
</dbReference>
<protein>
    <submittedName>
        <fullName evidence="3">Retention module-containing protein</fullName>
    </submittedName>
</protein>
<organism evidence="3 4">
    <name type="scientific">Halomonas aquatica</name>
    <dbReference type="NCBI Taxonomy" id="3151123"/>
    <lineage>
        <taxon>Bacteria</taxon>
        <taxon>Pseudomonadati</taxon>
        <taxon>Pseudomonadota</taxon>
        <taxon>Gammaproteobacteria</taxon>
        <taxon>Oceanospirillales</taxon>
        <taxon>Halomonadaceae</taxon>
        <taxon>Halomonas</taxon>
    </lineage>
</organism>
<dbReference type="InterPro" id="IPR001343">
    <property type="entry name" value="Hemolysn_Ca-bd"/>
</dbReference>
<dbReference type="Gene3D" id="2.150.10.10">
    <property type="entry name" value="Serralysin-like metalloprotease, C-terminal"/>
    <property type="match status" value="1"/>
</dbReference>
<name>A0ABV1NF22_9GAMM</name>
<dbReference type="NCBIfam" id="TIGR03661">
    <property type="entry name" value="T1SS_VCA0849"/>
    <property type="match status" value="1"/>
</dbReference>
<dbReference type="RefSeq" id="WP_349761909.1">
    <property type="nucleotide sequence ID" value="NZ_JBEGCJ010000003.1"/>
</dbReference>
<dbReference type="InterPro" id="IPR019960">
    <property type="entry name" value="T1SS_VCA0849"/>
</dbReference>
<evidence type="ECO:0000259" key="2">
    <source>
        <dbReference type="Pfam" id="PF19116"/>
    </source>
</evidence>
<evidence type="ECO:0000313" key="3">
    <source>
        <dbReference type="EMBL" id="MEQ6917658.1"/>
    </source>
</evidence>
<comment type="caution">
    <text evidence="3">The sequence shown here is derived from an EMBL/GenBank/DDBJ whole genome shotgun (WGS) entry which is preliminary data.</text>
</comment>
<dbReference type="Pfam" id="PF00353">
    <property type="entry name" value="HemolysinCabind"/>
    <property type="match status" value="1"/>
</dbReference>
<gene>
    <name evidence="3" type="ORF">ABE960_09005</name>
</gene>
<dbReference type="Pfam" id="PF19116">
    <property type="entry name" value="DUF5801"/>
    <property type="match status" value="3"/>
</dbReference>
<accession>A0ABV1NF22</accession>
<sequence>MPIATVIAIIGQAWARDADGNLRELSVGDVLQEGETLVTADNARVELDFGDNAGPTVISGAQQIVMTPELAAGQEVAAEDASVQDEDLEALLAAIEDGEGDLLADLDATAAGGGAGGDGGGHDFVRLARIAENLDPLSFQFGQTSLDEPTFIEGQTIEEVPVDGQPSIDIDISSQPIVLITGDVDTIEGTGSDSASFTVGFQVVSSDYGSDGPGSITWQYSLGLVSGGPNGVDSGLTSGDDTIYLHDIDGTIVGSTAPTTAIVNDGNTVFTIDVDAGGVVTLTQLQPIDHDLSTSGDFASDIQQLAEGLVVLTGTATITDSDGDTASDSASFDLGGHVGFTDDGPSVTAEVSNGEIDPLETADALVGADNTDSLTLSGLFSVAASTSYGADGVADTDPETWSYGLNLLVAQGTVAASQADNNLQSGGDDIRLFQVGDSIVGSTAAADADEDTITANQVFTLSIVDGELVLEQHAVLDHVDADDANYSDELLSLADGQVEVAGTVTVIDADGDTAEDTTEIDLGGRVRFSDDGPRIDSASLSEASVSLDETDAVTPAGFPISDTSDSAILSVTSQFGADGAAASNATVYGLELSGDGTTSLATAQGDYAITLVETDATTITGQYVDGDNATRTAFTVVINANGTLTVTQEVPLEHLDPDDANDTLDLAGLITATVTVTDADGDTDSASAEIGGAVTFYDDAPAFSLVNDGSDLDSVVSIAAPNPDVTETFYGQFADWSLGADGFQSVNLTLPDNVVMVSSSESTIVLNLLEGDEVVATLTLNADGQDSLLVLHRDGEVDFVPVAATSAKAGGPAGSLIVDLGAEANFNIIVSGDDGDGILEVTSGNDDDLVNTSNNGWAVKGVNGQTIQAGQSIMFSFVDDADITIAAGIGDFKFVTEGYTGGITSADIVVRVFTSADHTSYDQVNLEVVSGESVQITELDWSEVGGNDSYIAGMPIYGVEVESQETDGSFRLNGVEVGDAQTTPPDDLSFDNIGVEIVDADGDSVSQEFSITLDGEDPYGGEIVLETIAGTSGTDALVGGNGDDIINGGPGDDTMTGGLGADTFVWNFGTDGDQGDPGSPARDLVTDFNLNELEEGDVLQLNDLLQGDDGVDNYLHAVDDDQGNTLLHVSTTGAFEGGFNSADSDQVITLNGVSMDGANSSDFINSLIATNQLDID</sequence>
<reference evidence="3 4" key="1">
    <citation type="submission" date="2024-05" db="EMBL/GenBank/DDBJ databases">
        <title>Halomonas sp. SSM6 16S ribosomal RNA gene Genome sequencing and assembly.</title>
        <authorList>
            <person name="Yook S."/>
        </authorList>
    </citation>
    <scope>NUCLEOTIDE SEQUENCE [LARGE SCALE GENOMIC DNA]</scope>
    <source>
        <strain evidence="3 4">SSM6</strain>
    </source>
</reference>
<dbReference type="Proteomes" id="UP001442468">
    <property type="component" value="Unassembled WGS sequence"/>
</dbReference>
<dbReference type="NCBIfam" id="NF033682">
    <property type="entry name" value="retention_LapA"/>
    <property type="match status" value="1"/>
</dbReference>
<dbReference type="InterPro" id="IPR047777">
    <property type="entry name" value="LapA-like_RM"/>
</dbReference>
<dbReference type="EMBL" id="JBEGCJ010000003">
    <property type="protein sequence ID" value="MEQ6917658.1"/>
    <property type="molecule type" value="Genomic_DNA"/>
</dbReference>
<dbReference type="PROSITE" id="PS00330">
    <property type="entry name" value="HEMOLYSIN_CALCIUM"/>
    <property type="match status" value="1"/>
</dbReference>
<keyword evidence="4" id="KW-1185">Reference proteome</keyword>
<dbReference type="PRINTS" id="PR00313">
    <property type="entry name" value="CABNDNGRPT"/>
</dbReference>
<proteinExistence type="predicted"/>
<feature type="domain" description="DUF5801" evidence="2">
    <location>
        <begin position="545"/>
        <end position="691"/>
    </location>
</feature>
<evidence type="ECO:0000256" key="1">
    <source>
        <dbReference type="ARBA" id="ARBA00022837"/>
    </source>
</evidence>
<feature type="domain" description="DUF5801" evidence="2">
    <location>
        <begin position="370"/>
        <end position="520"/>
    </location>
</feature>